<name>A0AAX3M561_9BACL</name>
<dbReference type="InterPro" id="IPR014923">
    <property type="entry name" value="DUF1802"/>
</dbReference>
<reference evidence="1 2" key="1">
    <citation type="submission" date="2023-02" db="EMBL/GenBank/DDBJ databases">
        <title>Genome sequence of Paenibacillus kyungheensis KACC 18744.</title>
        <authorList>
            <person name="Kim S."/>
            <person name="Heo J."/>
            <person name="Kwon S.-W."/>
        </authorList>
    </citation>
    <scope>NUCLEOTIDE SEQUENCE [LARGE SCALE GENOMIC DNA]</scope>
    <source>
        <strain evidence="1 2">KACC 18744</strain>
    </source>
</reference>
<dbReference type="Pfam" id="PF08819">
    <property type="entry name" value="DUF1802"/>
    <property type="match status" value="1"/>
</dbReference>
<dbReference type="RefSeq" id="WP_273615510.1">
    <property type="nucleotide sequence ID" value="NZ_CP117416.1"/>
</dbReference>
<gene>
    <name evidence="1" type="ORF">PQ456_07180</name>
</gene>
<dbReference type="EMBL" id="CP117416">
    <property type="protein sequence ID" value="WCT57282.1"/>
    <property type="molecule type" value="Genomic_DNA"/>
</dbReference>
<dbReference type="AlphaFoldDB" id="A0AAX3M561"/>
<protein>
    <submittedName>
        <fullName evidence="1">DUF1802 family protein</fullName>
    </submittedName>
</protein>
<dbReference type="InterPro" id="IPR008307">
    <property type="entry name" value="UCP018957"/>
</dbReference>
<dbReference type="Proteomes" id="UP001220509">
    <property type="component" value="Chromosome"/>
</dbReference>
<evidence type="ECO:0000313" key="1">
    <source>
        <dbReference type="EMBL" id="WCT57282.1"/>
    </source>
</evidence>
<dbReference type="PIRSF" id="PIRSF018957">
    <property type="entry name" value="UCP018957"/>
    <property type="match status" value="1"/>
</dbReference>
<sequence length="198" mass="23039">MAESVLALKEWASVIQALEQGTQILLMRKGGIVEETRHFELKDHSFYLYPTYEHQRRELLKSQYNHLVDESLNGWSPNTRSAGIRLYAEVTDDLEIFEQDQLDALLDQHIWTDTFAEERLHWKRKSPLHLLIVRVYILERPIEIPVQDQYLGCKSWISIPSGLVTSELTPVLDAAEFERMRTVILQALQQAGHSTRLD</sequence>
<organism evidence="1 2">
    <name type="scientific">Paenibacillus kyungheensis</name>
    <dbReference type="NCBI Taxonomy" id="1452732"/>
    <lineage>
        <taxon>Bacteria</taxon>
        <taxon>Bacillati</taxon>
        <taxon>Bacillota</taxon>
        <taxon>Bacilli</taxon>
        <taxon>Bacillales</taxon>
        <taxon>Paenibacillaceae</taxon>
        <taxon>Paenibacillus</taxon>
    </lineage>
</organism>
<keyword evidence="2" id="KW-1185">Reference proteome</keyword>
<evidence type="ECO:0000313" key="2">
    <source>
        <dbReference type="Proteomes" id="UP001220509"/>
    </source>
</evidence>
<proteinExistence type="predicted"/>
<accession>A0AAX3M561</accession>
<dbReference type="KEGG" id="pka:PQ456_07180"/>